<dbReference type="PRINTS" id="PR01490">
    <property type="entry name" value="RTXTOXIND"/>
</dbReference>
<accession>A0ABV3S812</accession>
<feature type="domain" description="AprE-like long alpha-helical hairpin" evidence="12">
    <location>
        <begin position="143"/>
        <end position="326"/>
    </location>
</feature>
<dbReference type="EMBL" id="JBAKFJ010000001">
    <property type="protein sequence ID" value="MEX0386266.1"/>
    <property type="molecule type" value="Genomic_DNA"/>
</dbReference>
<evidence type="ECO:0000256" key="7">
    <source>
        <dbReference type="ARBA" id="ARBA00022989"/>
    </source>
</evidence>
<dbReference type="InterPro" id="IPR010129">
    <property type="entry name" value="T1SS_HlyD"/>
</dbReference>
<dbReference type="InterPro" id="IPR050739">
    <property type="entry name" value="MFP"/>
</dbReference>
<keyword evidence="6 9" id="KW-0812">Transmembrane</keyword>
<proteinExistence type="inferred from homology"/>
<keyword evidence="10" id="KW-0175">Coiled coil</keyword>
<protein>
    <recommendedName>
        <fullName evidence="9">Membrane fusion protein (MFP) family protein</fullName>
    </recommendedName>
</protein>
<evidence type="ECO:0000313" key="15">
    <source>
        <dbReference type="Proteomes" id="UP001556653"/>
    </source>
</evidence>
<dbReference type="Pfam" id="PF25994">
    <property type="entry name" value="HH_AprE"/>
    <property type="match status" value="1"/>
</dbReference>
<evidence type="ECO:0000256" key="5">
    <source>
        <dbReference type="ARBA" id="ARBA00022519"/>
    </source>
</evidence>
<feature type="transmembrane region" description="Helical" evidence="9">
    <location>
        <begin position="66"/>
        <end position="85"/>
    </location>
</feature>
<evidence type="ECO:0000256" key="8">
    <source>
        <dbReference type="ARBA" id="ARBA00023136"/>
    </source>
</evidence>
<keyword evidence="3 9" id="KW-0813">Transport</keyword>
<dbReference type="Gene3D" id="1.10.287.470">
    <property type="entry name" value="Helix hairpin bin"/>
    <property type="match status" value="1"/>
</dbReference>
<feature type="coiled-coil region" evidence="10">
    <location>
        <begin position="204"/>
        <end position="333"/>
    </location>
</feature>
<evidence type="ECO:0000256" key="6">
    <source>
        <dbReference type="ARBA" id="ARBA00022692"/>
    </source>
</evidence>
<dbReference type="PANTHER" id="PTHR30386">
    <property type="entry name" value="MEMBRANE FUSION SUBUNIT OF EMRAB-TOLC MULTIDRUG EFFLUX PUMP"/>
    <property type="match status" value="1"/>
</dbReference>
<feature type="domain" description="AprE-like beta-barrel" evidence="13">
    <location>
        <begin position="370"/>
        <end position="455"/>
    </location>
</feature>
<dbReference type="InterPro" id="IPR058982">
    <property type="entry name" value="Beta-barrel_AprE"/>
</dbReference>
<dbReference type="NCBIfam" id="TIGR01843">
    <property type="entry name" value="type_I_hlyD"/>
    <property type="match status" value="1"/>
</dbReference>
<name>A0ABV3S812_9GAMM</name>
<feature type="region of interest" description="Disordered" evidence="11">
    <location>
        <begin position="1"/>
        <end position="38"/>
    </location>
</feature>
<keyword evidence="8 9" id="KW-0472">Membrane</keyword>
<gene>
    <name evidence="14" type="ORF">V6X64_04530</name>
</gene>
<evidence type="ECO:0000256" key="2">
    <source>
        <dbReference type="ARBA" id="ARBA00009477"/>
    </source>
</evidence>
<evidence type="ECO:0000259" key="13">
    <source>
        <dbReference type="Pfam" id="PF26002"/>
    </source>
</evidence>
<evidence type="ECO:0000256" key="3">
    <source>
        <dbReference type="ARBA" id="ARBA00022448"/>
    </source>
</evidence>
<comment type="subcellular location">
    <subcellularLocation>
        <location evidence="1 9">Cell inner membrane</location>
        <topology evidence="1 9">Single-pass membrane protein</topology>
    </subcellularLocation>
</comment>
<evidence type="ECO:0000256" key="4">
    <source>
        <dbReference type="ARBA" id="ARBA00022475"/>
    </source>
</evidence>
<keyword evidence="15" id="KW-1185">Reference proteome</keyword>
<dbReference type="RefSeq" id="WP_367966742.1">
    <property type="nucleotide sequence ID" value="NZ_JBAKFJ010000001.1"/>
</dbReference>
<comment type="similarity">
    <text evidence="2 9">Belongs to the membrane fusion protein (MFP) (TC 8.A.1) family.</text>
</comment>
<evidence type="ECO:0000256" key="10">
    <source>
        <dbReference type="SAM" id="Coils"/>
    </source>
</evidence>
<evidence type="ECO:0000256" key="1">
    <source>
        <dbReference type="ARBA" id="ARBA00004377"/>
    </source>
</evidence>
<sequence>MSGEGHRRDEADEAADASGDGAAAGGGESQGVVAQQGDAKKTSRLVSFGLRRLDRTSRRWSSRNRIPSLLLLSIVLFLVVIVIWASTAKLDHVVRGTGEVVTSAQTQRIQSLEGGILRRLHVEEGDLVEAGTLLAELDPTQSESSFGQMEQQLLALEARLLRLRAEHEQKRLEFPARITAAAPAVVAAQRSAFLQRREVHGIERSVLEEQVTQRRNDLEDARTEADVARRQLDLVRREYDVTRDLVERQLEAELSLLGAQRELNDAEARIRKADLAVATAEAALNESRERLAQHDATFQRDVGLEIADTAGQIAEVREQIRGLQDRLSRTDLTAPMAAIVNKINIRTVGGVIQPGEPILELTPVNVPVQVQAEIPPKDIAFVEMGQSVSIKLTAYDFSRFGGLDGEIDFIGSDALERQDGTRYFLIRAETEQPFLESEGERYPISPGMAANMDILISKRTVLEYLMEPVFRLKDRAFRE</sequence>
<organism evidence="14 15">
    <name type="scientific">Spiribacter onubensis</name>
    <dbReference type="NCBI Taxonomy" id="3122420"/>
    <lineage>
        <taxon>Bacteria</taxon>
        <taxon>Pseudomonadati</taxon>
        <taxon>Pseudomonadota</taxon>
        <taxon>Gammaproteobacteria</taxon>
        <taxon>Chromatiales</taxon>
        <taxon>Ectothiorhodospiraceae</taxon>
        <taxon>Spiribacter</taxon>
    </lineage>
</organism>
<dbReference type="Pfam" id="PF26002">
    <property type="entry name" value="Beta-barrel_AprE"/>
    <property type="match status" value="1"/>
</dbReference>
<feature type="coiled-coil region" evidence="10">
    <location>
        <begin position="146"/>
        <end position="173"/>
    </location>
</feature>
<dbReference type="InterPro" id="IPR058781">
    <property type="entry name" value="HH_AprE-like"/>
</dbReference>
<evidence type="ECO:0000256" key="9">
    <source>
        <dbReference type="RuleBase" id="RU365093"/>
    </source>
</evidence>
<dbReference type="Gene3D" id="2.40.50.100">
    <property type="match status" value="1"/>
</dbReference>
<dbReference type="Proteomes" id="UP001556653">
    <property type="component" value="Unassembled WGS sequence"/>
</dbReference>
<keyword evidence="7 9" id="KW-1133">Transmembrane helix</keyword>
<evidence type="ECO:0000313" key="14">
    <source>
        <dbReference type="EMBL" id="MEX0386266.1"/>
    </source>
</evidence>
<reference evidence="14 15" key="1">
    <citation type="submission" date="2024-02" db="EMBL/GenBank/DDBJ databases">
        <title>New especies of Spiribacter isolated from saline water.</title>
        <authorList>
            <person name="Leon M.J."/>
            <person name="De La Haba R."/>
            <person name="Sanchez-Porro C."/>
            <person name="Ventosa A."/>
        </authorList>
    </citation>
    <scope>NUCLEOTIDE SEQUENCE [LARGE SCALE GENOMIC DNA]</scope>
    <source>
        <strain evidence="15">ag22IC4-227</strain>
    </source>
</reference>
<evidence type="ECO:0000256" key="11">
    <source>
        <dbReference type="SAM" id="MobiDB-lite"/>
    </source>
</evidence>
<dbReference type="Gene3D" id="2.40.30.170">
    <property type="match status" value="1"/>
</dbReference>
<feature type="compositionally biased region" description="Basic and acidic residues" evidence="11">
    <location>
        <begin position="1"/>
        <end position="10"/>
    </location>
</feature>
<keyword evidence="5 9" id="KW-0997">Cell inner membrane</keyword>
<comment type="caution">
    <text evidence="14">The sequence shown here is derived from an EMBL/GenBank/DDBJ whole genome shotgun (WGS) entry which is preliminary data.</text>
</comment>
<keyword evidence="4 9" id="KW-1003">Cell membrane</keyword>
<evidence type="ECO:0000259" key="12">
    <source>
        <dbReference type="Pfam" id="PF25994"/>
    </source>
</evidence>
<dbReference type="PANTHER" id="PTHR30386:SF26">
    <property type="entry name" value="TRANSPORT PROTEIN COMB"/>
    <property type="match status" value="1"/>
</dbReference>